<comment type="caution">
    <text evidence="1">The sequence shown here is derived from an EMBL/GenBank/DDBJ whole genome shotgun (WGS) entry which is preliminary data.</text>
</comment>
<evidence type="ECO:0000313" key="1">
    <source>
        <dbReference type="EMBL" id="KAI0061171.1"/>
    </source>
</evidence>
<accession>A0ACB8SZ92</accession>
<reference evidence="1" key="1">
    <citation type="submission" date="2021-03" db="EMBL/GenBank/DDBJ databases">
        <authorList>
            <consortium name="DOE Joint Genome Institute"/>
            <person name="Ahrendt S."/>
            <person name="Looney B.P."/>
            <person name="Miyauchi S."/>
            <person name="Morin E."/>
            <person name="Drula E."/>
            <person name="Courty P.E."/>
            <person name="Chicoki N."/>
            <person name="Fauchery L."/>
            <person name="Kohler A."/>
            <person name="Kuo A."/>
            <person name="Labutti K."/>
            <person name="Pangilinan J."/>
            <person name="Lipzen A."/>
            <person name="Riley R."/>
            <person name="Andreopoulos W."/>
            <person name="He G."/>
            <person name="Johnson J."/>
            <person name="Barry K.W."/>
            <person name="Grigoriev I.V."/>
            <person name="Nagy L."/>
            <person name="Hibbett D."/>
            <person name="Henrissat B."/>
            <person name="Matheny P.B."/>
            <person name="Labbe J."/>
            <person name="Martin F."/>
        </authorList>
    </citation>
    <scope>NUCLEOTIDE SEQUENCE</scope>
    <source>
        <strain evidence="1">HHB10654</strain>
    </source>
</reference>
<keyword evidence="2" id="KW-1185">Reference proteome</keyword>
<sequence>MVLISDKKYACEACIKGHRSSTCKHTDRPLFEIKKKGRPVTQCEHCRELRKTKQVHVKCLCEAKDAAPNNDPPAARKKGNLKKVLASAAYPDGLPEALGASVAPRASSDASSDSEHGVRARSEKSCNCKYGGDCHCFIMKHTPRPRGHSTSSASALTGKSLQSGTLGLRPVLPRPPRQSPPATSEHTRLQAPHPQTYRPTHASSFFSPYGRAYEEHYQPPQAQYREGTTKDSAMSSPQPMSDQSTTYPSVAQADIALPAALLDKMPPQGWSDFDAMNTDLKIFCGCGDGCSCSGCVQHRGPAAWFNRDAGCVNPTACNTCLTCSLPSVAPPPAPTPPTTPFSGIPSQFEPLDDWIRSIPTLAPAENNYQPGQADIMGYSVYGYPDVFLPDIIEPEQSVMDVIPTGPGRECCGGRCQCPSGQGQCSTNNCGSRSGCQRCDHRFHGAHGQVTYAVSGERTPCCGGTSGPDEDRTSQGSGSTYARLAPPPSTESRSRASSTSSRSSQVSSIASIPGEVQLPPGPIHSKVSSSAGSLSHVFFDPSQSMLYASPFSRWSLEQQEYAYDSVPTPRMTMF</sequence>
<dbReference type="Proteomes" id="UP000814140">
    <property type="component" value="Unassembled WGS sequence"/>
</dbReference>
<reference evidence="1" key="2">
    <citation type="journal article" date="2022" name="New Phytol.">
        <title>Evolutionary transition to the ectomycorrhizal habit in the genomes of a hyperdiverse lineage of mushroom-forming fungi.</title>
        <authorList>
            <person name="Looney B."/>
            <person name="Miyauchi S."/>
            <person name="Morin E."/>
            <person name="Drula E."/>
            <person name="Courty P.E."/>
            <person name="Kohler A."/>
            <person name="Kuo A."/>
            <person name="LaButti K."/>
            <person name="Pangilinan J."/>
            <person name="Lipzen A."/>
            <person name="Riley R."/>
            <person name="Andreopoulos W."/>
            <person name="He G."/>
            <person name="Johnson J."/>
            <person name="Nolan M."/>
            <person name="Tritt A."/>
            <person name="Barry K.W."/>
            <person name="Grigoriev I.V."/>
            <person name="Nagy L.G."/>
            <person name="Hibbett D."/>
            <person name="Henrissat B."/>
            <person name="Matheny P.B."/>
            <person name="Labbe J."/>
            <person name="Martin F.M."/>
        </authorList>
    </citation>
    <scope>NUCLEOTIDE SEQUENCE</scope>
    <source>
        <strain evidence="1">HHB10654</strain>
    </source>
</reference>
<protein>
    <submittedName>
        <fullName evidence="1">Uncharacterized protein</fullName>
    </submittedName>
</protein>
<gene>
    <name evidence="1" type="ORF">BV25DRAFT_801327</name>
</gene>
<dbReference type="EMBL" id="MU277214">
    <property type="protein sequence ID" value="KAI0061171.1"/>
    <property type="molecule type" value="Genomic_DNA"/>
</dbReference>
<evidence type="ECO:0000313" key="2">
    <source>
        <dbReference type="Proteomes" id="UP000814140"/>
    </source>
</evidence>
<name>A0ACB8SZ92_9AGAM</name>
<proteinExistence type="predicted"/>
<organism evidence="1 2">
    <name type="scientific">Artomyces pyxidatus</name>
    <dbReference type="NCBI Taxonomy" id="48021"/>
    <lineage>
        <taxon>Eukaryota</taxon>
        <taxon>Fungi</taxon>
        <taxon>Dikarya</taxon>
        <taxon>Basidiomycota</taxon>
        <taxon>Agaricomycotina</taxon>
        <taxon>Agaricomycetes</taxon>
        <taxon>Russulales</taxon>
        <taxon>Auriscalpiaceae</taxon>
        <taxon>Artomyces</taxon>
    </lineage>
</organism>